<feature type="domain" description="G-protein coupled receptors family 1 profile" evidence="9">
    <location>
        <begin position="65"/>
        <end position="320"/>
    </location>
</feature>
<dbReference type="PROSITE" id="PS50262">
    <property type="entry name" value="G_PROTEIN_RECEP_F1_2"/>
    <property type="match status" value="1"/>
</dbReference>
<keyword evidence="3 8" id="KW-1133">Transmembrane helix</keyword>
<evidence type="ECO:0000256" key="3">
    <source>
        <dbReference type="ARBA" id="ARBA00022989"/>
    </source>
</evidence>
<dbReference type="KEGG" id="lak:106173705"/>
<dbReference type="GO" id="GO:0005886">
    <property type="term" value="C:plasma membrane"/>
    <property type="evidence" value="ECO:0007669"/>
    <property type="project" value="TreeGrafter"/>
</dbReference>
<keyword evidence="2 8" id="KW-0812">Transmembrane</keyword>
<dbReference type="RefSeq" id="XP_013410368.1">
    <property type="nucleotide sequence ID" value="XM_013554914.1"/>
</dbReference>
<dbReference type="PANTHER" id="PTHR45695">
    <property type="entry name" value="LEUCOKININ RECEPTOR-RELATED"/>
    <property type="match status" value="1"/>
</dbReference>
<organism evidence="10 11">
    <name type="scientific">Lingula anatina</name>
    <name type="common">Brachiopod</name>
    <name type="synonym">Lingula unguis</name>
    <dbReference type="NCBI Taxonomy" id="7574"/>
    <lineage>
        <taxon>Eukaryota</taxon>
        <taxon>Metazoa</taxon>
        <taxon>Spiralia</taxon>
        <taxon>Lophotrochozoa</taxon>
        <taxon>Brachiopoda</taxon>
        <taxon>Linguliformea</taxon>
        <taxon>Lingulata</taxon>
        <taxon>Lingulida</taxon>
        <taxon>Linguloidea</taxon>
        <taxon>Lingulidae</taxon>
        <taxon>Lingula</taxon>
    </lineage>
</organism>
<dbReference type="GeneID" id="106173705"/>
<accession>A0A1S3ILA8</accession>
<evidence type="ECO:0000259" key="9">
    <source>
        <dbReference type="PROSITE" id="PS50262"/>
    </source>
</evidence>
<keyword evidence="5 8" id="KW-0472">Membrane</keyword>
<dbReference type="SMART" id="SM01381">
    <property type="entry name" value="7TM_GPCR_Srsx"/>
    <property type="match status" value="1"/>
</dbReference>
<gene>
    <name evidence="11" type="primary">LOC106164822</name>
    <name evidence="12" type="synonym">LOC106173705</name>
</gene>
<protein>
    <submittedName>
        <fullName evidence="11 12">Galanin receptor type 1</fullName>
    </submittedName>
</protein>
<feature type="transmembrane region" description="Helical" evidence="8">
    <location>
        <begin position="122"/>
        <end position="142"/>
    </location>
</feature>
<evidence type="ECO:0000256" key="8">
    <source>
        <dbReference type="SAM" id="Phobius"/>
    </source>
</evidence>
<dbReference type="Pfam" id="PF00001">
    <property type="entry name" value="7tm_1"/>
    <property type="match status" value="1"/>
</dbReference>
<dbReference type="AlphaFoldDB" id="A0A1S3ILA8"/>
<dbReference type="SUPFAM" id="SSF81321">
    <property type="entry name" value="Family A G protein-coupled receptor-like"/>
    <property type="match status" value="1"/>
</dbReference>
<dbReference type="Proteomes" id="UP000085678">
    <property type="component" value="Unplaced"/>
</dbReference>
<feature type="transmembrane region" description="Helical" evidence="8">
    <location>
        <begin position="299"/>
        <end position="323"/>
    </location>
</feature>
<name>A0A1S3ILA8_LINAN</name>
<dbReference type="InterPro" id="IPR017452">
    <property type="entry name" value="GPCR_Rhodpsn_7TM"/>
</dbReference>
<evidence type="ECO:0000313" key="10">
    <source>
        <dbReference type="Proteomes" id="UP000085678"/>
    </source>
</evidence>
<dbReference type="PANTHER" id="PTHR45695:SF34">
    <property type="entry name" value="GALANIN RECEPTOR 2B-LIKE"/>
    <property type="match status" value="1"/>
</dbReference>
<feature type="transmembrane region" description="Helical" evidence="8">
    <location>
        <begin position="81"/>
        <end position="102"/>
    </location>
</feature>
<dbReference type="OMA" id="NREMRTH"/>
<feature type="transmembrane region" description="Helical" evidence="8">
    <location>
        <begin position="51"/>
        <end position="74"/>
    </location>
</feature>
<dbReference type="Gene3D" id="1.20.1070.10">
    <property type="entry name" value="Rhodopsin 7-helix transmembrane proteins"/>
    <property type="match status" value="1"/>
</dbReference>
<dbReference type="KEGG" id="lak:106164822"/>
<reference evidence="11 12" key="1">
    <citation type="submission" date="2025-04" db="UniProtKB">
        <authorList>
            <consortium name="RefSeq"/>
        </authorList>
    </citation>
    <scope>IDENTIFICATION</scope>
    <source>
        <tissue evidence="11 12">Gonads</tissue>
    </source>
</reference>
<evidence type="ECO:0000256" key="6">
    <source>
        <dbReference type="ARBA" id="ARBA00023170"/>
    </source>
</evidence>
<keyword evidence="7" id="KW-0807">Transducer</keyword>
<dbReference type="InterPro" id="IPR000276">
    <property type="entry name" value="GPCR_Rhodpsn"/>
</dbReference>
<keyword evidence="4" id="KW-0297">G-protein coupled receptor</keyword>
<keyword evidence="10" id="KW-1185">Reference proteome</keyword>
<feature type="transmembrane region" description="Helical" evidence="8">
    <location>
        <begin position="204"/>
        <end position="230"/>
    </location>
</feature>
<evidence type="ECO:0000256" key="4">
    <source>
        <dbReference type="ARBA" id="ARBA00023040"/>
    </source>
</evidence>
<dbReference type="PRINTS" id="PR00237">
    <property type="entry name" value="GPCRRHODOPSN"/>
</dbReference>
<evidence type="ECO:0000313" key="12">
    <source>
        <dbReference type="RefSeq" id="XP_013410368.1"/>
    </source>
</evidence>
<dbReference type="GeneID" id="106164822"/>
<dbReference type="RefSeq" id="XP_013398304.1">
    <property type="nucleotide sequence ID" value="XM_013542850.1"/>
</dbReference>
<evidence type="ECO:0000256" key="7">
    <source>
        <dbReference type="ARBA" id="ARBA00023224"/>
    </source>
</evidence>
<feature type="transmembrane region" description="Helical" evidence="8">
    <location>
        <begin position="162"/>
        <end position="184"/>
    </location>
</feature>
<proteinExistence type="predicted"/>
<evidence type="ECO:0000313" key="11">
    <source>
        <dbReference type="RefSeq" id="XP_013398304.1"/>
    </source>
</evidence>
<feature type="transmembrane region" description="Helical" evidence="8">
    <location>
        <begin position="260"/>
        <end position="287"/>
    </location>
</feature>
<dbReference type="GO" id="GO:0004930">
    <property type="term" value="F:G protein-coupled receptor activity"/>
    <property type="evidence" value="ECO:0007669"/>
    <property type="project" value="UniProtKB-KW"/>
</dbReference>
<sequence length="367" mass="40709">MAVVDSLTNSTAVYNDTGFTAVYNDTGFTAVYNDTGLYCHVLEMGFTRVGIPLLLSLISLLGLAGNVLVIYVISRNKRMNALFFNLALADLFFIIVCVPVQITNYASANRVALGPVICKISYYVTYFTMALSIYSLVAICVLRYVGIKHPLHARKLLRRRNVILASSVIWVFTLVLNIPVAFFYNETSTSLCSVSTGEQWQYYVYVSLTSGFDFVIPFILVSTLSTLIIVTIRKDLTEREELHLETEEQLQQSKKNTKRLIVLVILVTVVFFVCNGPLNLTLILVGMGAVSFTCDPVDGIPIILIQVLAISNASLNPLIFNFASKEFRKEFAKALSFRSKKRTTDSMALTGCGGNKNGTKCTLRDSQ</sequence>
<comment type="subcellular location">
    <subcellularLocation>
        <location evidence="1">Membrane</location>
        <topology evidence="1">Multi-pass membrane protein</topology>
    </subcellularLocation>
</comment>
<keyword evidence="6 12" id="KW-0675">Receptor</keyword>
<evidence type="ECO:0000256" key="2">
    <source>
        <dbReference type="ARBA" id="ARBA00022692"/>
    </source>
</evidence>
<dbReference type="OrthoDB" id="6115178at2759"/>
<evidence type="ECO:0000256" key="1">
    <source>
        <dbReference type="ARBA" id="ARBA00004141"/>
    </source>
</evidence>
<evidence type="ECO:0000256" key="5">
    <source>
        <dbReference type="ARBA" id="ARBA00023136"/>
    </source>
</evidence>